<reference evidence="1 2" key="1">
    <citation type="journal article" date="2019" name="Sci. Rep.">
        <title>Orb-weaving spider Araneus ventricosus genome elucidates the spidroin gene catalogue.</title>
        <authorList>
            <person name="Kono N."/>
            <person name="Nakamura H."/>
            <person name="Ohtoshi R."/>
            <person name="Moran D.A.P."/>
            <person name="Shinohara A."/>
            <person name="Yoshida Y."/>
            <person name="Fujiwara M."/>
            <person name="Mori M."/>
            <person name="Tomita M."/>
            <person name="Arakawa K."/>
        </authorList>
    </citation>
    <scope>NUCLEOTIDE SEQUENCE [LARGE SCALE GENOMIC DNA]</scope>
</reference>
<sequence length="106" mass="12161">MKLSAQSYSIKIFRLPIRTVSPAWDTFDNKLSRRLRVERLSERVTNRLSVLKRLAGCKWGCARSTINTTFNTFILPLMTYCCEAIITAPQLVINKNSKYCKTKLSA</sequence>
<name>A0A4Y2B4T6_ARAVE</name>
<gene>
    <name evidence="1" type="ORF">AVEN_218719_1</name>
</gene>
<proteinExistence type="predicted"/>
<dbReference type="Proteomes" id="UP000499080">
    <property type="component" value="Unassembled WGS sequence"/>
</dbReference>
<dbReference type="AlphaFoldDB" id="A0A4Y2B4T6"/>
<dbReference type="OrthoDB" id="6429398at2759"/>
<protein>
    <submittedName>
        <fullName evidence="1">Uncharacterized protein</fullName>
    </submittedName>
</protein>
<evidence type="ECO:0000313" key="2">
    <source>
        <dbReference type="Proteomes" id="UP000499080"/>
    </source>
</evidence>
<dbReference type="EMBL" id="BGPR01000051">
    <property type="protein sequence ID" value="GBL87008.1"/>
    <property type="molecule type" value="Genomic_DNA"/>
</dbReference>
<accession>A0A4Y2B4T6</accession>
<comment type="caution">
    <text evidence="1">The sequence shown here is derived from an EMBL/GenBank/DDBJ whole genome shotgun (WGS) entry which is preliminary data.</text>
</comment>
<keyword evidence="2" id="KW-1185">Reference proteome</keyword>
<organism evidence="1 2">
    <name type="scientific">Araneus ventricosus</name>
    <name type="common">Orbweaver spider</name>
    <name type="synonym">Epeira ventricosa</name>
    <dbReference type="NCBI Taxonomy" id="182803"/>
    <lineage>
        <taxon>Eukaryota</taxon>
        <taxon>Metazoa</taxon>
        <taxon>Ecdysozoa</taxon>
        <taxon>Arthropoda</taxon>
        <taxon>Chelicerata</taxon>
        <taxon>Arachnida</taxon>
        <taxon>Araneae</taxon>
        <taxon>Araneomorphae</taxon>
        <taxon>Entelegynae</taxon>
        <taxon>Araneoidea</taxon>
        <taxon>Araneidae</taxon>
        <taxon>Araneus</taxon>
    </lineage>
</organism>
<evidence type="ECO:0000313" key="1">
    <source>
        <dbReference type="EMBL" id="GBL87008.1"/>
    </source>
</evidence>